<feature type="domain" description="N-acetyltransferase" evidence="3">
    <location>
        <begin position="2"/>
        <end position="167"/>
    </location>
</feature>
<dbReference type="AlphaFoldDB" id="A0A6G1LF72"/>
<proteinExistence type="predicted"/>
<dbReference type="InterPro" id="IPR016181">
    <property type="entry name" value="Acyl_CoA_acyltransferase"/>
</dbReference>
<dbReference type="OrthoDB" id="41532at2759"/>
<evidence type="ECO:0000313" key="5">
    <source>
        <dbReference type="Proteomes" id="UP000799436"/>
    </source>
</evidence>
<accession>A0A6G1LF72</accession>
<protein>
    <submittedName>
        <fullName evidence="4">Acyl-CoA N-acyltransferase</fullName>
    </submittedName>
</protein>
<dbReference type="InterPro" id="IPR050832">
    <property type="entry name" value="Bact_Acetyltransf"/>
</dbReference>
<sequence>MAIIRKRAKGDLEGCVEVLKRVYATSGYPVNGTDHAADFLDYASLQRSWVAEENGQVVGNVSVATPSENDISAVLWNELYPGEPAATLERLFVHPGFQRKGVARQLMQAATAWGQEAGIRLLLFALVKDQGAIGMYRKLGWVEYGTREFHWGDGNSMAAICFASPKNTEPVA</sequence>
<evidence type="ECO:0000259" key="3">
    <source>
        <dbReference type="PROSITE" id="PS51186"/>
    </source>
</evidence>
<dbReference type="GO" id="GO:0016747">
    <property type="term" value="F:acyltransferase activity, transferring groups other than amino-acyl groups"/>
    <property type="evidence" value="ECO:0007669"/>
    <property type="project" value="InterPro"/>
</dbReference>
<dbReference type="InterPro" id="IPR000182">
    <property type="entry name" value="GNAT_dom"/>
</dbReference>
<dbReference type="SUPFAM" id="SSF55729">
    <property type="entry name" value="Acyl-CoA N-acyltransferases (Nat)"/>
    <property type="match status" value="1"/>
</dbReference>
<dbReference type="Gene3D" id="3.40.630.30">
    <property type="match status" value="1"/>
</dbReference>
<evidence type="ECO:0000313" key="4">
    <source>
        <dbReference type="EMBL" id="KAF2771537.1"/>
    </source>
</evidence>
<dbReference type="PROSITE" id="PS51186">
    <property type="entry name" value="GNAT"/>
    <property type="match status" value="1"/>
</dbReference>
<name>A0A6G1LF72_9PEZI</name>
<evidence type="ECO:0000256" key="2">
    <source>
        <dbReference type="ARBA" id="ARBA00023315"/>
    </source>
</evidence>
<dbReference type="PANTHER" id="PTHR43877">
    <property type="entry name" value="AMINOALKYLPHOSPHONATE N-ACETYLTRANSFERASE-RELATED-RELATED"/>
    <property type="match status" value="1"/>
</dbReference>
<dbReference type="Pfam" id="PF00583">
    <property type="entry name" value="Acetyltransf_1"/>
    <property type="match status" value="1"/>
</dbReference>
<keyword evidence="2 4" id="KW-0012">Acyltransferase</keyword>
<keyword evidence="5" id="KW-1185">Reference proteome</keyword>
<keyword evidence="1 4" id="KW-0808">Transferase</keyword>
<reference evidence="4" key="1">
    <citation type="journal article" date="2020" name="Stud. Mycol.">
        <title>101 Dothideomycetes genomes: a test case for predicting lifestyles and emergence of pathogens.</title>
        <authorList>
            <person name="Haridas S."/>
            <person name="Albert R."/>
            <person name="Binder M."/>
            <person name="Bloem J."/>
            <person name="Labutti K."/>
            <person name="Salamov A."/>
            <person name="Andreopoulos B."/>
            <person name="Baker S."/>
            <person name="Barry K."/>
            <person name="Bills G."/>
            <person name="Bluhm B."/>
            <person name="Cannon C."/>
            <person name="Castanera R."/>
            <person name="Culley D."/>
            <person name="Daum C."/>
            <person name="Ezra D."/>
            <person name="Gonzalez J."/>
            <person name="Henrissat B."/>
            <person name="Kuo A."/>
            <person name="Liang C."/>
            <person name="Lipzen A."/>
            <person name="Lutzoni F."/>
            <person name="Magnuson J."/>
            <person name="Mondo S."/>
            <person name="Nolan M."/>
            <person name="Ohm R."/>
            <person name="Pangilinan J."/>
            <person name="Park H.-J."/>
            <person name="Ramirez L."/>
            <person name="Alfaro M."/>
            <person name="Sun H."/>
            <person name="Tritt A."/>
            <person name="Yoshinaga Y."/>
            <person name="Zwiers L.-H."/>
            <person name="Turgeon B."/>
            <person name="Goodwin S."/>
            <person name="Spatafora J."/>
            <person name="Crous P."/>
            <person name="Grigoriev I."/>
        </authorList>
    </citation>
    <scope>NUCLEOTIDE SEQUENCE</scope>
    <source>
        <strain evidence="4">CBS 116005</strain>
    </source>
</reference>
<gene>
    <name evidence="4" type="ORF">EJ03DRAFT_268610</name>
</gene>
<dbReference type="CDD" id="cd04301">
    <property type="entry name" value="NAT_SF"/>
    <property type="match status" value="1"/>
</dbReference>
<evidence type="ECO:0000256" key="1">
    <source>
        <dbReference type="ARBA" id="ARBA00022679"/>
    </source>
</evidence>
<organism evidence="4 5">
    <name type="scientific">Teratosphaeria nubilosa</name>
    <dbReference type="NCBI Taxonomy" id="161662"/>
    <lineage>
        <taxon>Eukaryota</taxon>
        <taxon>Fungi</taxon>
        <taxon>Dikarya</taxon>
        <taxon>Ascomycota</taxon>
        <taxon>Pezizomycotina</taxon>
        <taxon>Dothideomycetes</taxon>
        <taxon>Dothideomycetidae</taxon>
        <taxon>Mycosphaerellales</taxon>
        <taxon>Teratosphaeriaceae</taxon>
        <taxon>Teratosphaeria</taxon>
    </lineage>
</organism>
<dbReference type="Proteomes" id="UP000799436">
    <property type="component" value="Unassembled WGS sequence"/>
</dbReference>
<dbReference type="EMBL" id="ML995819">
    <property type="protein sequence ID" value="KAF2771537.1"/>
    <property type="molecule type" value="Genomic_DNA"/>
</dbReference>